<accession>A0A1B6KBT4</accession>
<dbReference type="PROSITE" id="PS50850">
    <property type="entry name" value="MFS"/>
    <property type="match status" value="1"/>
</dbReference>
<evidence type="ECO:0000313" key="10">
    <source>
        <dbReference type="EMBL" id="JAT08902.1"/>
    </source>
</evidence>
<feature type="domain" description="Major facilitator superfamily (MFS) profile" evidence="9">
    <location>
        <begin position="1"/>
        <end position="408"/>
    </location>
</feature>
<feature type="transmembrane region" description="Helical" evidence="8">
    <location>
        <begin position="317"/>
        <end position="341"/>
    </location>
</feature>
<sequence>PLLSRLMSPDSELPLTAPQLPWVISVIELGCLLSPLPAGLLSNYVGRKLLILSSAPFYLLSWTVVLYCQTAFSLGVARFIQGLAIGIVCTTVPVYIGEIASAQTRGAITSMFTCVWWFGFLLEYMVGPHMCFINFTYFTMLLNVPFCLMFVWQPESPAFYLLIGDEERATRSLLCLRDGSIDTIKREIDEMKLNLEVNRKSVSFRELFSTSIDRKGLSILVAIVTVRILSGNSVIMVYSSHIFEQIPNLYFNPDNITICIGLVTFFGSIASTFLLDSVGRKPLLLMSSLGSLVCHLITGTYFLLLTHTSMDVSGLSWIPPLSVIVYSGLYCMGMNPVSVAYTSELFRSTTRGVASSLSSINMTILTFVLLSIYEPMLHDFGMYANFYLYALACLAGYVYFYMYAPETKGKSFFQIRKDLSGPTVPSRSRETEPLFVDVDVEQL</sequence>
<feature type="non-terminal residue" evidence="10">
    <location>
        <position position="1"/>
    </location>
</feature>
<dbReference type="InterPro" id="IPR050549">
    <property type="entry name" value="MFS_Trehalose_Transporter"/>
</dbReference>
<keyword evidence="7 8" id="KW-0472">Membrane</keyword>
<dbReference type="FunFam" id="1.20.1250.20:FF:000218">
    <property type="entry name" value="facilitated trehalose transporter Tret1"/>
    <property type="match status" value="1"/>
</dbReference>
<dbReference type="Pfam" id="PF00083">
    <property type="entry name" value="Sugar_tr"/>
    <property type="match status" value="1"/>
</dbReference>
<evidence type="ECO:0000256" key="1">
    <source>
        <dbReference type="ARBA" id="ARBA00004651"/>
    </source>
</evidence>
<dbReference type="SUPFAM" id="SSF103473">
    <property type="entry name" value="MFS general substrate transporter"/>
    <property type="match status" value="1"/>
</dbReference>
<feature type="transmembrane region" description="Helical" evidence="8">
    <location>
        <begin position="20"/>
        <end position="42"/>
    </location>
</feature>
<proteinExistence type="predicted"/>
<dbReference type="PROSITE" id="PS00217">
    <property type="entry name" value="SUGAR_TRANSPORT_2"/>
    <property type="match status" value="1"/>
</dbReference>
<keyword evidence="3" id="KW-1003">Cell membrane</keyword>
<feature type="transmembrane region" description="Helical" evidence="8">
    <location>
        <begin position="132"/>
        <end position="152"/>
    </location>
</feature>
<keyword evidence="6 8" id="KW-1133">Transmembrane helix</keyword>
<name>A0A1B6KBT4_9HEMI</name>
<feature type="transmembrane region" description="Helical" evidence="8">
    <location>
        <begin position="385"/>
        <end position="404"/>
    </location>
</feature>
<feature type="transmembrane region" description="Helical" evidence="8">
    <location>
        <begin position="49"/>
        <end position="67"/>
    </location>
</feature>
<keyword evidence="2" id="KW-0813">Transport</keyword>
<feature type="transmembrane region" description="Helical" evidence="8">
    <location>
        <begin position="282"/>
        <end position="305"/>
    </location>
</feature>
<evidence type="ECO:0000256" key="3">
    <source>
        <dbReference type="ARBA" id="ARBA00022475"/>
    </source>
</evidence>
<evidence type="ECO:0000256" key="8">
    <source>
        <dbReference type="SAM" id="Phobius"/>
    </source>
</evidence>
<evidence type="ECO:0000256" key="2">
    <source>
        <dbReference type="ARBA" id="ARBA00022448"/>
    </source>
</evidence>
<keyword evidence="5 8" id="KW-0812">Transmembrane</keyword>
<dbReference type="EMBL" id="GEBQ01031075">
    <property type="protein sequence ID" value="JAT08902.1"/>
    <property type="molecule type" value="Transcribed_RNA"/>
</dbReference>
<feature type="transmembrane region" description="Helical" evidence="8">
    <location>
        <begin position="353"/>
        <end position="373"/>
    </location>
</feature>
<reference evidence="10" key="1">
    <citation type="submission" date="2015-11" db="EMBL/GenBank/DDBJ databases">
        <title>De novo transcriptome assembly of four potential Pierce s Disease insect vectors from Arizona vineyards.</title>
        <authorList>
            <person name="Tassone E.E."/>
        </authorList>
    </citation>
    <scope>NUCLEOTIDE SEQUENCE</scope>
</reference>
<dbReference type="PANTHER" id="PTHR48021:SF1">
    <property type="entry name" value="GH07001P-RELATED"/>
    <property type="match status" value="1"/>
</dbReference>
<feature type="transmembrane region" description="Helical" evidence="8">
    <location>
        <begin position="108"/>
        <end position="126"/>
    </location>
</feature>
<dbReference type="InterPro" id="IPR005829">
    <property type="entry name" value="Sugar_transporter_CS"/>
</dbReference>
<dbReference type="InterPro" id="IPR005828">
    <property type="entry name" value="MFS_sugar_transport-like"/>
</dbReference>
<feature type="transmembrane region" description="Helical" evidence="8">
    <location>
        <begin position="217"/>
        <end position="243"/>
    </location>
</feature>
<dbReference type="GO" id="GO:0022857">
    <property type="term" value="F:transmembrane transporter activity"/>
    <property type="evidence" value="ECO:0007669"/>
    <property type="project" value="InterPro"/>
</dbReference>
<dbReference type="Gene3D" id="1.20.1250.20">
    <property type="entry name" value="MFS general substrate transporter like domains"/>
    <property type="match status" value="1"/>
</dbReference>
<gene>
    <name evidence="10" type="ORF">g.8046</name>
</gene>
<dbReference type="GO" id="GO:0005886">
    <property type="term" value="C:plasma membrane"/>
    <property type="evidence" value="ECO:0007669"/>
    <property type="project" value="UniProtKB-SubCell"/>
</dbReference>
<protein>
    <recommendedName>
        <fullName evidence="9">Major facilitator superfamily (MFS) profile domain-containing protein</fullName>
    </recommendedName>
</protein>
<evidence type="ECO:0000259" key="9">
    <source>
        <dbReference type="PROSITE" id="PS50850"/>
    </source>
</evidence>
<evidence type="ECO:0000256" key="5">
    <source>
        <dbReference type="ARBA" id="ARBA00022692"/>
    </source>
</evidence>
<dbReference type="PANTHER" id="PTHR48021">
    <property type="match status" value="1"/>
</dbReference>
<dbReference type="InterPro" id="IPR036259">
    <property type="entry name" value="MFS_trans_sf"/>
</dbReference>
<organism evidence="10">
    <name type="scientific">Graphocephala atropunctata</name>
    <dbReference type="NCBI Taxonomy" id="36148"/>
    <lineage>
        <taxon>Eukaryota</taxon>
        <taxon>Metazoa</taxon>
        <taxon>Ecdysozoa</taxon>
        <taxon>Arthropoda</taxon>
        <taxon>Hexapoda</taxon>
        <taxon>Insecta</taxon>
        <taxon>Pterygota</taxon>
        <taxon>Neoptera</taxon>
        <taxon>Paraneoptera</taxon>
        <taxon>Hemiptera</taxon>
        <taxon>Auchenorrhyncha</taxon>
        <taxon>Membracoidea</taxon>
        <taxon>Cicadellidae</taxon>
        <taxon>Cicadellinae</taxon>
        <taxon>Cicadellini</taxon>
        <taxon>Graphocephala</taxon>
    </lineage>
</organism>
<dbReference type="AlphaFoldDB" id="A0A1B6KBT4"/>
<feature type="transmembrane region" description="Helical" evidence="8">
    <location>
        <begin position="255"/>
        <end position="275"/>
    </location>
</feature>
<evidence type="ECO:0000256" key="4">
    <source>
        <dbReference type="ARBA" id="ARBA00022597"/>
    </source>
</evidence>
<evidence type="ECO:0000256" key="6">
    <source>
        <dbReference type="ARBA" id="ARBA00022989"/>
    </source>
</evidence>
<dbReference type="InterPro" id="IPR020846">
    <property type="entry name" value="MFS_dom"/>
</dbReference>
<keyword evidence="4" id="KW-0762">Sugar transport</keyword>
<evidence type="ECO:0000256" key="7">
    <source>
        <dbReference type="ARBA" id="ARBA00023136"/>
    </source>
</evidence>
<feature type="transmembrane region" description="Helical" evidence="8">
    <location>
        <begin position="79"/>
        <end position="96"/>
    </location>
</feature>
<comment type="subcellular location">
    <subcellularLocation>
        <location evidence="1">Cell membrane</location>
        <topology evidence="1">Multi-pass membrane protein</topology>
    </subcellularLocation>
</comment>